<dbReference type="AlphaFoldDB" id="A0A8S9M245"/>
<accession>A0A8S9M245</accession>
<protein>
    <submittedName>
        <fullName evidence="1">Uncharacterized protein</fullName>
    </submittedName>
</protein>
<dbReference type="EMBL" id="QGKY02000089">
    <property type="protein sequence ID" value="KAF2612111.1"/>
    <property type="molecule type" value="Genomic_DNA"/>
</dbReference>
<reference evidence="1" key="1">
    <citation type="submission" date="2019-12" db="EMBL/GenBank/DDBJ databases">
        <title>Genome sequencing and annotation of Brassica cretica.</title>
        <authorList>
            <person name="Studholme D.J."/>
            <person name="Sarris P.F."/>
        </authorList>
    </citation>
    <scope>NUCLEOTIDE SEQUENCE</scope>
    <source>
        <strain evidence="1">PFS-102/07</strain>
        <tissue evidence="1">Leaf</tissue>
    </source>
</reference>
<evidence type="ECO:0000313" key="1">
    <source>
        <dbReference type="EMBL" id="KAF2612111.1"/>
    </source>
</evidence>
<proteinExistence type="predicted"/>
<sequence>MTLSRSSDFFSKVENIFWTSSNAAVLKLTAVTFAAGVFSALSSTASSSRVCWLLRSSADMSDRVLVAES</sequence>
<gene>
    <name evidence="1" type="ORF">F2Q70_00011387</name>
</gene>
<name>A0A8S9M245_BRACR</name>
<comment type="caution">
    <text evidence="1">The sequence shown here is derived from an EMBL/GenBank/DDBJ whole genome shotgun (WGS) entry which is preliminary data.</text>
</comment>
<organism evidence="1">
    <name type="scientific">Brassica cretica</name>
    <name type="common">Mustard</name>
    <dbReference type="NCBI Taxonomy" id="69181"/>
    <lineage>
        <taxon>Eukaryota</taxon>
        <taxon>Viridiplantae</taxon>
        <taxon>Streptophyta</taxon>
        <taxon>Embryophyta</taxon>
        <taxon>Tracheophyta</taxon>
        <taxon>Spermatophyta</taxon>
        <taxon>Magnoliopsida</taxon>
        <taxon>eudicotyledons</taxon>
        <taxon>Gunneridae</taxon>
        <taxon>Pentapetalae</taxon>
        <taxon>rosids</taxon>
        <taxon>malvids</taxon>
        <taxon>Brassicales</taxon>
        <taxon>Brassicaceae</taxon>
        <taxon>Brassiceae</taxon>
        <taxon>Brassica</taxon>
    </lineage>
</organism>